<sequence length="230" mass="25642">MNTIQAQAIRLENVSMVYQEGPERHQVLKQANASFPAGKMSLLLGPSGSGKSTILNLISGLDTPEQGKIWFGETCLSALSEQERTLFRRKHIGLIFQFFNLIPTLSVLENILLPARLNGMHQKKKALELLDSVGLKDRQNSFPDKLSGGEQQRVALVRALIHDPELILADEPTGNLDHANGYEMMRLLLELSQSQQKTLLVVTHNSEMRHLSDSVFHLEAGQLKQEALNT</sequence>
<evidence type="ECO:0000256" key="1">
    <source>
        <dbReference type="ARBA" id="ARBA00022448"/>
    </source>
</evidence>
<evidence type="ECO:0000313" key="5">
    <source>
        <dbReference type="EMBL" id="PIW15605.1"/>
    </source>
</evidence>
<dbReference type="Gene3D" id="3.40.50.300">
    <property type="entry name" value="P-loop containing nucleotide triphosphate hydrolases"/>
    <property type="match status" value="1"/>
</dbReference>
<dbReference type="EMBL" id="PFFQ01000050">
    <property type="protein sequence ID" value="PIW15605.1"/>
    <property type="molecule type" value="Genomic_DNA"/>
</dbReference>
<dbReference type="InterPro" id="IPR027417">
    <property type="entry name" value="P-loop_NTPase"/>
</dbReference>
<dbReference type="GO" id="GO:0005886">
    <property type="term" value="C:plasma membrane"/>
    <property type="evidence" value="ECO:0007669"/>
    <property type="project" value="TreeGrafter"/>
</dbReference>
<dbReference type="FunFam" id="3.40.50.300:FF:000032">
    <property type="entry name" value="Export ABC transporter ATP-binding protein"/>
    <property type="match status" value="1"/>
</dbReference>
<dbReference type="PROSITE" id="PS00211">
    <property type="entry name" value="ABC_TRANSPORTER_1"/>
    <property type="match status" value="1"/>
</dbReference>
<reference evidence="5 6" key="1">
    <citation type="submission" date="2017-09" db="EMBL/GenBank/DDBJ databases">
        <title>Depth-based differentiation of microbial function through sediment-hosted aquifers and enrichment of novel symbionts in the deep terrestrial subsurface.</title>
        <authorList>
            <person name="Probst A.J."/>
            <person name="Ladd B."/>
            <person name="Jarett J.K."/>
            <person name="Geller-Mcgrath D.E."/>
            <person name="Sieber C.M."/>
            <person name="Emerson J.B."/>
            <person name="Anantharaman K."/>
            <person name="Thomas B.C."/>
            <person name="Malmstrom R."/>
            <person name="Stieglmeier M."/>
            <person name="Klingl A."/>
            <person name="Woyke T."/>
            <person name="Ryan C.M."/>
            <person name="Banfield J.F."/>
        </authorList>
    </citation>
    <scope>NUCLEOTIDE SEQUENCE [LARGE SCALE GENOMIC DNA]</scope>
    <source>
        <strain evidence="5">CG17_big_fil_post_rev_8_21_14_2_50_48_46</strain>
    </source>
</reference>
<dbReference type="CDD" id="cd03255">
    <property type="entry name" value="ABC_MJ0796_LolCDE_FtsE"/>
    <property type="match status" value="1"/>
</dbReference>
<keyword evidence="2" id="KW-0547">Nucleotide-binding</keyword>
<accession>A0A2M7G212</accession>
<dbReference type="Pfam" id="PF00005">
    <property type="entry name" value="ABC_tran"/>
    <property type="match status" value="1"/>
</dbReference>
<dbReference type="Proteomes" id="UP000231019">
    <property type="component" value="Unassembled WGS sequence"/>
</dbReference>
<dbReference type="InterPro" id="IPR017871">
    <property type="entry name" value="ABC_transporter-like_CS"/>
</dbReference>
<organism evidence="5 6">
    <name type="scientific">bacterium (Candidatus Blackallbacteria) CG17_big_fil_post_rev_8_21_14_2_50_48_46</name>
    <dbReference type="NCBI Taxonomy" id="2014261"/>
    <lineage>
        <taxon>Bacteria</taxon>
        <taxon>Candidatus Blackallbacteria</taxon>
    </lineage>
</organism>
<dbReference type="PANTHER" id="PTHR24220">
    <property type="entry name" value="IMPORT ATP-BINDING PROTEIN"/>
    <property type="match status" value="1"/>
</dbReference>
<dbReference type="GO" id="GO:0022857">
    <property type="term" value="F:transmembrane transporter activity"/>
    <property type="evidence" value="ECO:0007669"/>
    <property type="project" value="TreeGrafter"/>
</dbReference>
<feature type="domain" description="ABC transporter" evidence="4">
    <location>
        <begin position="9"/>
        <end position="230"/>
    </location>
</feature>
<dbReference type="GO" id="GO:0005524">
    <property type="term" value="F:ATP binding"/>
    <property type="evidence" value="ECO:0007669"/>
    <property type="project" value="UniProtKB-KW"/>
</dbReference>
<dbReference type="PROSITE" id="PS50893">
    <property type="entry name" value="ABC_TRANSPORTER_2"/>
    <property type="match status" value="1"/>
</dbReference>
<proteinExistence type="predicted"/>
<evidence type="ECO:0000259" key="4">
    <source>
        <dbReference type="PROSITE" id="PS50893"/>
    </source>
</evidence>
<name>A0A2M7G212_9BACT</name>
<evidence type="ECO:0000256" key="3">
    <source>
        <dbReference type="ARBA" id="ARBA00022840"/>
    </source>
</evidence>
<dbReference type="PANTHER" id="PTHR24220:SF685">
    <property type="entry name" value="ABC TRANSPORTER RELATED"/>
    <property type="match status" value="1"/>
</dbReference>
<gene>
    <name evidence="5" type="ORF">COW36_16790</name>
</gene>
<dbReference type="AlphaFoldDB" id="A0A2M7G212"/>
<dbReference type="SUPFAM" id="SSF52540">
    <property type="entry name" value="P-loop containing nucleoside triphosphate hydrolases"/>
    <property type="match status" value="1"/>
</dbReference>
<comment type="caution">
    <text evidence="5">The sequence shown here is derived from an EMBL/GenBank/DDBJ whole genome shotgun (WGS) entry which is preliminary data.</text>
</comment>
<evidence type="ECO:0000313" key="6">
    <source>
        <dbReference type="Proteomes" id="UP000231019"/>
    </source>
</evidence>
<keyword evidence="1" id="KW-0813">Transport</keyword>
<dbReference type="GO" id="GO:0098796">
    <property type="term" value="C:membrane protein complex"/>
    <property type="evidence" value="ECO:0007669"/>
    <property type="project" value="UniProtKB-ARBA"/>
</dbReference>
<dbReference type="SMART" id="SM00382">
    <property type="entry name" value="AAA"/>
    <property type="match status" value="1"/>
</dbReference>
<dbReference type="InterPro" id="IPR017911">
    <property type="entry name" value="MacB-like_ATP-bd"/>
</dbReference>
<dbReference type="InterPro" id="IPR003593">
    <property type="entry name" value="AAA+_ATPase"/>
</dbReference>
<dbReference type="GO" id="GO:0016887">
    <property type="term" value="F:ATP hydrolysis activity"/>
    <property type="evidence" value="ECO:0007669"/>
    <property type="project" value="InterPro"/>
</dbReference>
<dbReference type="InterPro" id="IPR015854">
    <property type="entry name" value="ABC_transpr_LolD-like"/>
</dbReference>
<protein>
    <submittedName>
        <fullName evidence="5">ABC transporter ATP-binding protein</fullName>
    </submittedName>
</protein>
<dbReference type="InterPro" id="IPR003439">
    <property type="entry name" value="ABC_transporter-like_ATP-bd"/>
</dbReference>
<evidence type="ECO:0000256" key="2">
    <source>
        <dbReference type="ARBA" id="ARBA00022741"/>
    </source>
</evidence>
<keyword evidence="3 5" id="KW-0067">ATP-binding</keyword>